<feature type="non-terminal residue" evidence="1">
    <location>
        <position position="1"/>
    </location>
</feature>
<reference evidence="1" key="1">
    <citation type="submission" date="2021-06" db="EMBL/GenBank/DDBJ databases">
        <authorList>
            <person name="Hodson N. C."/>
            <person name="Mongue J. A."/>
            <person name="Jaron S. K."/>
        </authorList>
    </citation>
    <scope>NUCLEOTIDE SEQUENCE</scope>
</reference>
<name>A0A8J2PLD1_9HEXA</name>
<evidence type="ECO:0000313" key="1">
    <source>
        <dbReference type="EMBL" id="CAG7824938.1"/>
    </source>
</evidence>
<keyword evidence="2" id="KW-1185">Reference proteome</keyword>
<sequence>LRYIESLGDCNKETALCIEAPKVQSPENRRTYG</sequence>
<dbReference type="AlphaFoldDB" id="A0A8J2PLD1"/>
<organism evidence="1 2">
    <name type="scientific">Allacma fusca</name>
    <dbReference type="NCBI Taxonomy" id="39272"/>
    <lineage>
        <taxon>Eukaryota</taxon>
        <taxon>Metazoa</taxon>
        <taxon>Ecdysozoa</taxon>
        <taxon>Arthropoda</taxon>
        <taxon>Hexapoda</taxon>
        <taxon>Collembola</taxon>
        <taxon>Symphypleona</taxon>
        <taxon>Sminthuridae</taxon>
        <taxon>Allacma</taxon>
    </lineage>
</organism>
<accession>A0A8J2PLD1</accession>
<proteinExistence type="predicted"/>
<feature type="non-terminal residue" evidence="1">
    <location>
        <position position="33"/>
    </location>
</feature>
<comment type="caution">
    <text evidence="1">The sequence shown here is derived from an EMBL/GenBank/DDBJ whole genome shotgun (WGS) entry which is preliminary data.</text>
</comment>
<gene>
    <name evidence="1" type="ORF">AFUS01_LOCUS35069</name>
</gene>
<protein>
    <submittedName>
        <fullName evidence="1">Uncharacterized protein</fullName>
    </submittedName>
</protein>
<evidence type="ECO:0000313" key="2">
    <source>
        <dbReference type="Proteomes" id="UP000708208"/>
    </source>
</evidence>
<dbReference type="EMBL" id="CAJVCH010534502">
    <property type="protein sequence ID" value="CAG7824938.1"/>
    <property type="molecule type" value="Genomic_DNA"/>
</dbReference>
<dbReference type="Proteomes" id="UP000708208">
    <property type="component" value="Unassembled WGS sequence"/>
</dbReference>